<proteinExistence type="predicted"/>
<evidence type="ECO:0000313" key="2">
    <source>
        <dbReference type="EMBL" id="CAB1412947.1"/>
    </source>
</evidence>
<gene>
    <name evidence="2" type="ORF">PLEPLA_LOCUS643</name>
</gene>
<name>A0A9N7TH92_PLEPL</name>
<feature type="region of interest" description="Disordered" evidence="1">
    <location>
        <begin position="1"/>
        <end position="23"/>
    </location>
</feature>
<evidence type="ECO:0000256" key="1">
    <source>
        <dbReference type="SAM" id="MobiDB-lite"/>
    </source>
</evidence>
<sequence length="115" mass="12930">MGMWMKGAQTSRSGILEEDEAERRREYEIESSGSGCTRVKGQCRCDATRRRTSGSSSCTSSLTILSPTLDLIESRHRLPRVRNLSREEEQGMAVHGAHLIYYNDLPGPDMNILKL</sequence>
<accession>A0A9N7TH92</accession>
<dbReference type="AlphaFoldDB" id="A0A9N7TH92"/>
<evidence type="ECO:0000313" key="3">
    <source>
        <dbReference type="Proteomes" id="UP001153269"/>
    </source>
</evidence>
<protein>
    <submittedName>
        <fullName evidence="2">Uncharacterized protein</fullName>
    </submittedName>
</protein>
<organism evidence="2 3">
    <name type="scientific">Pleuronectes platessa</name>
    <name type="common">European plaice</name>
    <dbReference type="NCBI Taxonomy" id="8262"/>
    <lineage>
        <taxon>Eukaryota</taxon>
        <taxon>Metazoa</taxon>
        <taxon>Chordata</taxon>
        <taxon>Craniata</taxon>
        <taxon>Vertebrata</taxon>
        <taxon>Euteleostomi</taxon>
        <taxon>Actinopterygii</taxon>
        <taxon>Neopterygii</taxon>
        <taxon>Teleostei</taxon>
        <taxon>Neoteleostei</taxon>
        <taxon>Acanthomorphata</taxon>
        <taxon>Carangaria</taxon>
        <taxon>Pleuronectiformes</taxon>
        <taxon>Pleuronectoidei</taxon>
        <taxon>Pleuronectidae</taxon>
        <taxon>Pleuronectes</taxon>
    </lineage>
</organism>
<comment type="caution">
    <text evidence="2">The sequence shown here is derived from an EMBL/GenBank/DDBJ whole genome shotgun (WGS) entry which is preliminary data.</text>
</comment>
<dbReference type="EMBL" id="CADEAL010000027">
    <property type="protein sequence ID" value="CAB1412947.1"/>
    <property type="molecule type" value="Genomic_DNA"/>
</dbReference>
<keyword evidence="3" id="KW-1185">Reference proteome</keyword>
<dbReference type="Proteomes" id="UP001153269">
    <property type="component" value="Unassembled WGS sequence"/>
</dbReference>
<reference evidence="2" key="1">
    <citation type="submission" date="2020-03" db="EMBL/GenBank/DDBJ databases">
        <authorList>
            <person name="Weist P."/>
        </authorList>
    </citation>
    <scope>NUCLEOTIDE SEQUENCE</scope>
</reference>